<protein>
    <submittedName>
        <fullName evidence="2">Uncharacterized protein</fullName>
    </submittedName>
</protein>
<accession>A0A0D9X4W3</accession>
<dbReference type="EnsemblPlants" id="LPERR08G04330.1">
    <property type="protein sequence ID" value="LPERR08G04330.1"/>
    <property type="gene ID" value="LPERR08G04330"/>
</dbReference>
<evidence type="ECO:0000256" key="1">
    <source>
        <dbReference type="SAM" id="MobiDB-lite"/>
    </source>
</evidence>
<dbReference type="HOGENOM" id="CLU_135278_0_0_1"/>
<dbReference type="AlphaFoldDB" id="A0A0D9X4W3"/>
<keyword evidence="3" id="KW-1185">Reference proteome</keyword>
<reference evidence="2" key="3">
    <citation type="submission" date="2015-04" db="UniProtKB">
        <authorList>
            <consortium name="EnsemblPlants"/>
        </authorList>
    </citation>
    <scope>IDENTIFICATION</scope>
</reference>
<proteinExistence type="predicted"/>
<evidence type="ECO:0000313" key="2">
    <source>
        <dbReference type="EnsemblPlants" id="LPERR08G04330.1"/>
    </source>
</evidence>
<organism evidence="2 3">
    <name type="scientific">Leersia perrieri</name>
    <dbReference type="NCBI Taxonomy" id="77586"/>
    <lineage>
        <taxon>Eukaryota</taxon>
        <taxon>Viridiplantae</taxon>
        <taxon>Streptophyta</taxon>
        <taxon>Embryophyta</taxon>
        <taxon>Tracheophyta</taxon>
        <taxon>Spermatophyta</taxon>
        <taxon>Magnoliopsida</taxon>
        <taxon>Liliopsida</taxon>
        <taxon>Poales</taxon>
        <taxon>Poaceae</taxon>
        <taxon>BOP clade</taxon>
        <taxon>Oryzoideae</taxon>
        <taxon>Oryzeae</taxon>
        <taxon>Oryzinae</taxon>
        <taxon>Leersia</taxon>
    </lineage>
</organism>
<name>A0A0D9X4W3_9ORYZ</name>
<feature type="region of interest" description="Disordered" evidence="1">
    <location>
        <begin position="76"/>
        <end position="112"/>
    </location>
</feature>
<sequence>MASPTLPLLRPAGARMSLRGTPVPGRGPQHNAVVLPERNNVAAVVRLPATAAAADTPMKGDGPKTNAVVVEMKLAGGAVKRPTPPGPREGSGGGGGVIHAVVADSSPEGAGGNGGAIVHAACAAIASS</sequence>
<reference evidence="2 3" key="1">
    <citation type="submission" date="2012-08" db="EMBL/GenBank/DDBJ databases">
        <title>Oryza genome evolution.</title>
        <authorList>
            <person name="Wing R.A."/>
        </authorList>
    </citation>
    <scope>NUCLEOTIDE SEQUENCE</scope>
</reference>
<reference evidence="3" key="2">
    <citation type="submission" date="2013-12" db="EMBL/GenBank/DDBJ databases">
        <authorList>
            <person name="Yu Y."/>
            <person name="Lee S."/>
            <person name="de Baynast K."/>
            <person name="Wissotski M."/>
            <person name="Liu L."/>
            <person name="Talag J."/>
            <person name="Goicoechea J."/>
            <person name="Angelova A."/>
            <person name="Jetty R."/>
            <person name="Kudrna D."/>
            <person name="Golser W."/>
            <person name="Rivera L."/>
            <person name="Zhang J."/>
            <person name="Wing R."/>
        </authorList>
    </citation>
    <scope>NUCLEOTIDE SEQUENCE</scope>
</reference>
<dbReference type="Proteomes" id="UP000032180">
    <property type="component" value="Chromosome 8"/>
</dbReference>
<dbReference type="Gramene" id="LPERR08G04330.1">
    <property type="protein sequence ID" value="LPERR08G04330.1"/>
    <property type="gene ID" value="LPERR08G04330"/>
</dbReference>
<evidence type="ECO:0000313" key="3">
    <source>
        <dbReference type="Proteomes" id="UP000032180"/>
    </source>
</evidence>